<keyword evidence="2" id="KW-1185">Reference proteome</keyword>
<dbReference type="Proteomes" id="UP000199679">
    <property type="component" value="Chromosome I"/>
</dbReference>
<evidence type="ECO:0000313" key="1">
    <source>
        <dbReference type="EMBL" id="SDT53520.1"/>
    </source>
</evidence>
<protein>
    <recommendedName>
        <fullName evidence="3">RES domain-containing protein</fullName>
    </recommendedName>
</protein>
<dbReference type="RefSeq" id="WP_091376906.1">
    <property type="nucleotide sequence ID" value="NZ_LT629740.1"/>
</dbReference>
<gene>
    <name evidence="1" type="ORF">SAMN05216490_3926</name>
</gene>
<proteinExistence type="predicted"/>
<reference evidence="1 2" key="1">
    <citation type="submission" date="2016-10" db="EMBL/GenBank/DDBJ databases">
        <authorList>
            <person name="de Groot N.N."/>
        </authorList>
    </citation>
    <scope>NUCLEOTIDE SEQUENCE [LARGE SCALE GENOMIC DNA]</scope>
    <source>
        <strain evidence="1 2">MP1X4</strain>
    </source>
</reference>
<dbReference type="OrthoDB" id="983161at2"/>
<sequence>MLITPTELLNIIKLKKEINFSEYPNLKNVLYDVLFSKMPVLINVIRKGDFVYRTVPIYRNDITLGRKKYLSYRPIEYDYPYFNRCSEPEQRHFYCSTTRHLSIGECSYFISESDDQNKVFTKNSERLEVGMWEVTKDIYVIDMRFGNFTHEGTESHQIELKEKYNQFAKEQFIKDFFDYINELFELPIKKESHLQYWLTACYSNYLFDDQFEKQPNWGNIDDIEDKSHIYMDGILYHSVKGIQTTPPIGGYNLALKTELIDNNSLKLIRSGIFETNQIGEKEFVLDNLIKINRNISGDSWYYEDPTEKDLS</sequence>
<dbReference type="AlphaFoldDB" id="A0A1H2B5F7"/>
<evidence type="ECO:0008006" key="3">
    <source>
        <dbReference type="Google" id="ProtNLM"/>
    </source>
</evidence>
<accession>A0A1H2B5F7</accession>
<dbReference type="EMBL" id="LT629740">
    <property type="protein sequence ID" value="SDT53520.1"/>
    <property type="molecule type" value="Genomic_DNA"/>
</dbReference>
<name>A0A1H2B5F7_MUCMA</name>
<evidence type="ECO:0000313" key="2">
    <source>
        <dbReference type="Proteomes" id="UP000199679"/>
    </source>
</evidence>
<organism evidence="1 2">
    <name type="scientific">Mucilaginibacter mallensis</name>
    <dbReference type="NCBI Taxonomy" id="652787"/>
    <lineage>
        <taxon>Bacteria</taxon>
        <taxon>Pseudomonadati</taxon>
        <taxon>Bacteroidota</taxon>
        <taxon>Sphingobacteriia</taxon>
        <taxon>Sphingobacteriales</taxon>
        <taxon>Sphingobacteriaceae</taxon>
        <taxon>Mucilaginibacter</taxon>
    </lineage>
</organism>